<dbReference type="GO" id="GO:0016197">
    <property type="term" value="P:endosomal transport"/>
    <property type="evidence" value="ECO:0007669"/>
    <property type="project" value="TreeGrafter"/>
</dbReference>
<dbReference type="SUPFAM" id="SSF53335">
    <property type="entry name" value="S-adenosyl-L-methionine-dependent methyltransferases"/>
    <property type="match status" value="1"/>
</dbReference>
<dbReference type="PANTHER" id="PTHR34009">
    <property type="entry name" value="PROTEIN STAR"/>
    <property type="match status" value="1"/>
</dbReference>
<protein>
    <submittedName>
        <fullName evidence="2">FkbM family methyltransferase</fullName>
    </submittedName>
</protein>
<proteinExistence type="predicted"/>
<feature type="domain" description="Methyltransferase FkbM" evidence="1">
    <location>
        <begin position="66"/>
        <end position="228"/>
    </location>
</feature>
<organism evidence="2 3">
    <name type="scientific">Rubricella aquisinus</name>
    <dbReference type="NCBI Taxonomy" id="2028108"/>
    <lineage>
        <taxon>Bacteria</taxon>
        <taxon>Pseudomonadati</taxon>
        <taxon>Pseudomonadota</taxon>
        <taxon>Alphaproteobacteria</taxon>
        <taxon>Rhodobacterales</taxon>
        <taxon>Paracoccaceae</taxon>
        <taxon>Rubricella</taxon>
    </lineage>
</organism>
<reference evidence="2 3" key="1">
    <citation type="submission" date="2020-08" db="EMBL/GenBank/DDBJ databases">
        <title>Genomic Encyclopedia of Type Strains, Phase IV (KMG-IV): sequencing the most valuable type-strain genomes for metagenomic binning, comparative biology and taxonomic classification.</title>
        <authorList>
            <person name="Goeker M."/>
        </authorList>
    </citation>
    <scope>NUCLEOTIDE SEQUENCE [LARGE SCALE GENOMIC DNA]</scope>
    <source>
        <strain evidence="2 3">DSM 103377</strain>
    </source>
</reference>
<keyword evidence="2" id="KW-0808">Transferase</keyword>
<dbReference type="NCBIfam" id="TIGR01444">
    <property type="entry name" value="fkbM_fam"/>
    <property type="match status" value="1"/>
</dbReference>
<dbReference type="InterPro" id="IPR053202">
    <property type="entry name" value="EGF_Rcpt_Signaling_Reg"/>
</dbReference>
<dbReference type="InterPro" id="IPR006342">
    <property type="entry name" value="FkbM_mtfrase"/>
</dbReference>
<keyword evidence="2" id="KW-0489">Methyltransferase</keyword>
<comment type="caution">
    <text evidence="2">The sequence shown here is derived from an EMBL/GenBank/DDBJ whole genome shotgun (WGS) entry which is preliminary data.</text>
</comment>
<dbReference type="InterPro" id="IPR029063">
    <property type="entry name" value="SAM-dependent_MTases_sf"/>
</dbReference>
<accession>A0A840X1A4</accession>
<name>A0A840X1A4_9RHOB</name>
<keyword evidence="3" id="KW-1185">Reference proteome</keyword>
<dbReference type="GO" id="GO:0032259">
    <property type="term" value="P:methylation"/>
    <property type="evidence" value="ECO:0007669"/>
    <property type="project" value="UniProtKB-KW"/>
</dbReference>
<dbReference type="GO" id="GO:0005737">
    <property type="term" value="C:cytoplasm"/>
    <property type="evidence" value="ECO:0007669"/>
    <property type="project" value="GOC"/>
</dbReference>
<sequence>MQRTEARLIEQIRATPEGRQRGMLLDDKWHIAKMMGAFPAYASQSGQDHYLDKAIFRGKRDGVFVDIGAFDGVAGSNTLHFEAFKGWTGLLVEPSPKHAAQCRENRSVPTIGAAISGRDGTEAFLEIQDGLEMMGGLMSTLDRNMVRAFETGRLGQSRVVPVDTMRLDTLLRAHDLHRVDYLSLDIEGGEWEALRDFPFDAFDVHALSIEMNLNARDLRALMARHGYHRVACIGVDEIFVKADRT</sequence>
<dbReference type="GO" id="GO:0008168">
    <property type="term" value="F:methyltransferase activity"/>
    <property type="evidence" value="ECO:0007669"/>
    <property type="project" value="UniProtKB-KW"/>
</dbReference>
<dbReference type="AlphaFoldDB" id="A0A840X1A4"/>
<dbReference type="GO" id="GO:0005886">
    <property type="term" value="C:plasma membrane"/>
    <property type="evidence" value="ECO:0007669"/>
    <property type="project" value="TreeGrafter"/>
</dbReference>
<gene>
    <name evidence="2" type="ORF">FHS89_000435</name>
</gene>
<dbReference type="GO" id="GO:0006888">
    <property type="term" value="P:endoplasmic reticulum to Golgi vesicle-mediated transport"/>
    <property type="evidence" value="ECO:0007669"/>
    <property type="project" value="TreeGrafter"/>
</dbReference>
<dbReference type="PANTHER" id="PTHR34009:SF2">
    <property type="entry name" value="PROTEIN STAR"/>
    <property type="match status" value="1"/>
</dbReference>
<dbReference type="Gene3D" id="3.40.50.150">
    <property type="entry name" value="Vaccinia Virus protein VP39"/>
    <property type="match status" value="1"/>
</dbReference>
<dbReference type="EMBL" id="JACIJS010000001">
    <property type="protein sequence ID" value="MBB5514437.1"/>
    <property type="molecule type" value="Genomic_DNA"/>
</dbReference>
<evidence type="ECO:0000259" key="1">
    <source>
        <dbReference type="Pfam" id="PF05050"/>
    </source>
</evidence>
<dbReference type="Pfam" id="PF05050">
    <property type="entry name" value="Methyltransf_21"/>
    <property type="match status" value="1"/>
</dbReference>
<dbReference type="Proteomes" id="UP000553766">
    <property type="component" value="Unassembled WGS sequence"/>
</dbReference>
<evidence type="ECO:0000313" key="2">
    <source>
        <dbReference type="EMBL" id="MBB5514437.1"/>
    </source>
</evidence>
<evidence type="ECO:0000313" key="3">
    <source>
        <dbReference type="Proteomes" id="UP000553766"/>
    </source>
</evidence>